<keyword evidence="2" id="KW-0496">Mitochondrion</keyword>
<dbReference type="GeneID" id="17622505"/>
<feature type="domain" description="Homing endonuclease LAGLIDADG" evidence="1">
    <location>
        <begin position="10"/>
        <end position="105"/>
    </location>
</feature>
<dbReference type="PANTHER" id="PTHR36181">
    <property type="entry name" value="INTRON-ENCODED ENDONUCLEASE AI3-RELATED"/>
    <property type="match status" value="1"/>
</dbReference>
<keyword evidence="2" id="KW-0255">Endonuclease</keyword>
<accession>U5YDY3</accession>
<name>U5YDY3_MONSK</name>
<dbReference type="FunFam" id="3.10.28.10:FF:000007">
    <property type="entry name" value="Intron-encoded DNA endonuclease aI3"/>
    <property type="match status" value="1"/>
</dbReference>
<dbReference type="SUPFAM" id="SSF55608">
    <property type="entry name" value="Homing endonucleases"/>
    <property type="match status" value="2"/>
</dbReference>
<dbReference type="EMBL" id="KF060939">
    <property type="protein sequence ID" value="AGZ90188.1"/>
    <property type="molecule type" value="Genomic_DNA"/>
</dbReference>
<keyword evidence="2" id="KW-0378">Hydrolase</keyword>
<dbReference type="PANTHER" id="PTHR36181:SF1">
    <property type="entry name" value="LAGLIDADG ENDONUCLEASE"/>
    <property type="match status" value="1"/>
</dbReference>
<reference evidence="2" key="1">
    <citation type="journal article" date="2013" name="Genome Biol. Evol.">
        <title>Tracing the evolution of streptophyte algae and their mitochondrial genome.</title>
        <authorList>
            <person name="Turmel M."/>
            <person name="Otis C."/>
            <person name="Lemieux C."/>
        </authorList>
    </citation>
    <scope>NUCLEOTIDE SEQUENCE</scope>
</reference>
<sequence length="273" mass="31020">MSTSQFPFYLAGLIEGDGHFYSPARHRTNKGNTLYPSIQICFALKDLPLAQMVLAHLGHGSLCRTSGKQAYILTVIDREGCVALVHMINGKLRTSKCHQFSRFLTCLNERGYGNFVVGPKDTSPVFSNAWLAGFIEAAGCFEIRCTLTPPRRISPSFVIEQAYSHEEDRPLFTTISKSFLAPEPRIIQRKGKGEFWRIRTTSLAGNLCLLQYLKECSLAGAKYMDFRDWCQVVEMVREKKHLMDASFPIVLAIKKDFNDARTTFDWTHLKTFF</sequence>
<geneLocation type="mitochondrion" evidence="2"/>
<feature type="domain" description="Homing endonuclease LAGLIDADG" evidence="1">
    <location>
        <begin position="131"/>
        <end position="233"/>
    </location>
</feature>
<organism evidence="2">
    <name type="scientific">Monomastix sp. (strain OKE-1)</name>
    <dbReference type="NCBI Taxonomy" id="141716"/>
    <lineage>
        <taxon>Eukaryota</taxon>
        <taxon>Viridiplantae</taxon>
        <taxon>Chlorophyta</taxon>
        <taxon>Mamiellophyceae</taxon>
        <taxon>Monomastigales</taxon>
        <taxon>Monomastigaceae</taxon>
        <taxon>Monomastix</taxon>
    </lineage>
</organism>
<dbReference type="GO" id="GO:0004519">
    <property type="term" value="F:endonuclease activity"/>
    <property type="evidence" value="ECO:0007669"/>
    <property type="project" value="UniProtKB-KW"/>
</dbReference>
<dbReference type="InterPro" id="IPR027434">
    <property type="entry name" value="Homing_endonucl"/>
</dbReference>
<evidence type="ECO:0000313" key="2">
    <source>
        <dbReference type="EMBL" id="AGZ90188.1"/>
    </source>
</evidence>
<gene>
    <name evidence="2" type="primary">orf273</name>
</gene>
<dbReference type="Pfam" id="PF00961">
    <property type="entry name" value="LAGLIDADG_1"/>
    <property type="match status" value="2"/>
</dbReference>
<dbReference type="InterPro" id="IPR051289">
    <property type="entry name" value="LAGLIDADG_Endonuclease"/>
</dbReference>
<dbReference type="InterPro" id="IPR004860">
    <property type="entry name" value="LAGLIDADG_dom"/>
</dbReference>
<dbReference type="GO" id="GO:0005739">
    <property type="term" value="C:mitochondrion"/>
    <property type="evidence" value="ECO:0007669"/>
    <property type="project" value="UniProtKB-ARBA"/>
</dbReference>
<proteinExistence type="predicted"/>
<dbReference type="Gene3D" id="3.10.28.10">
    <property type="entry name" value="Homing endonucleases"/>
    <property type="match status" value="2"/>
</dbReference>
<dbReference type="RefSeq" id="YP_008802535.1">
    <property type="nucleotide sequence ID" value="NC_022797.1"/>
</dbReference>
<protein>
    <submittedName>
        <fullName evidence="2">Putative LAGLIDADG homing endonuclease</fullName>
    </submittedName>
</protein>
<dbReference type="AlphaFoldDB" id="U5YDY3"/>
<keyword evidence="2" id="KW-0540">Nuclease</keyword>
<evidence type="ECO:0000259" key="1">
    <source>
        <dbReference type="Pfam" id="PF00961"/>
    </source>
</evidence>